<dbReference type="RefSeq" id="WP_187222821.1">
    <property type="nucleotide sequence ID" value="NZ_JABVED010000012.1"/>
</dbReference>
<keyword evidence="2" id="KW-1185">Reference proteome</keyword>
<comment type="caution">
    <text evidence="1">The sequence shown here is derived from an EMBL/GenBank/DDBJ whole genome shotgun (WGS) entry which is preliminary data.</text>
</comment>
<reference evidence="1 2" key="1">
    <citation type="submission" date="2020-06" db="EMBL/GenBank/DDBJ databases">
        <title>Actinokineospora xiongansis sp. nov., isolated from soil of Baiyangdian.</title>
        <authorList>
            <person name="Zhang X."/>
        </authorList>
    </citation>
    <scope>NUCLEOTIDE SEQUENCE [LARGE SCALE GENOMIC DNA]</scope>
    <source>
        <strain evidence="1 2">HBU206404</strain>
    </source>
</reference>
<gene>
    <name evidence="1" type="ORF">GPZ80_21750</name>
</gene>
<accession>A0ABR7LB39</accession>
<protein>
    <submittedName>
        <fullName evidence="1">Uncharacterized protein</fullName>
    </submittedName>
</protein>
<dbReference type="EMBL" id="JABVED010000012">
    <property type="protein sequence ID" value="MBC6449787.1"/>
    <property type="molecule type" value="Genomic_DNA"/>
</dbReference>
<evidence type="ECO:0000313" key="1">
    <source>
        <dbReference type="EMBL" id="MBC6449787.1"/>
    </source>
</evidence>
<evidence type="ECO:0000313" key="2">
    <source>
        <dbReference type="Proteomes" id="UP000734823"/>
    </source>
</evidence>
<name>A0ABR7LB39_9PSEU</name>
<sequence>MVAPNNIDPNQWMQPSIRVDRVSCRRRHLGTCGTNLGEPLAPSAIVGGTAEFQLLDATVGEVSGRVHLSWRIRLRPAPFGIGDGRHVIEEQGYADTSELIESLDLLCPGFNAE</sequence>
<dbReference type="Proteomes" id="UP000734823">
    <property type="component" value="Unassembled WGS sequence"/>
</dbReference>
<proteinExistence type="predicted"/>
<organism evidence="1 2">
    <name type="scientific">Actinokineospora xionganensis</name>
    <dbReference type="NCBI Taxonomy" id="2684470"/>
    <lineage>
        <taxon>Bacteria</taxon>
        <taxon>Bacillati</taxon>
        <taxon>Actinomycetota</taxon>
        <taxon>Actinomycetes</taxon>
        <taxon>Pseudonocardiales</taxon>
        <taxon>Pseudonocardiaceae</taxon>
        <taxon>Actinokineospora</taxon>
    </lineage>
</organism>